<reference evidence="2 3" key="1">
    <citation type="journal article" date="2020" name="Genomics">
        <title>Complete, high-quality genomes from long-read metagenomic sequencing of two wolf lichen thalli reveals enigmatic genome architecture.</title>
        <authorList>
            <person name="McKenzie S.K."/>
            <person name="Walston R.F."/>
            <person name="Allen J.L."/>
        </authorList>
    </citation>
    <scope>NUCLEOTIDE SEQUENCE [LARGE SCALE GENOMIC DNA]</scope>
    <source>
        <strain evidence="2">WasteWater2</strain>
    </source>
</reference>
<evidence type="ECO:0000313" key="3">
    <source>
        <dbReference type="Proteomes" id="UP000578531"/>
    </source>
</evidence>
<dbReference type="OrthoDB" id="5281682at2759"/>
<dbReference type="RefSeq" id="XP_037164133.1">
    <property type="nucleotide sequence ID" value="XM_037308869.1"/>
</dbReference>
<keyword evidence="3" id="KW-1185">Reference proteome</keyword>
<evidence type="ECO:0000256" key="1">
    <source>
        <dbReference type="SAM" id="MobiDB-lite"/>
    </source>
</evidence>
<accession>A0A8H6FU20</accession>
<protein>
    <submittedName>
        <fullName evidence="2">Uncharacterized protein</fullName>
    </submittedName>
</protein>
<feature type="region of interest" description="Disordered" evidence="1">
    <location>
        <begin position="1"/>
        <end position="64"/>
    </location>
</feature>
<organism evidence="2 3">
    <name type="scientific">Letharia columbiana</name>
    <dbReference type="NCBI Taxonomy" id="112416"/>
    <lineage>
        <taxon>Eukaryota</taxon>
        <taxon>Fungi</taxon>
        <taxon>Dikarya</taxon>
        <taxon>Ascomycota</taxon>
        <taxon>Pezizomycotina</taxon>
        <taxon>Lecanoromycetes</taxon>
        <taxon>OSLEUM clade</taxon>
        <taxon>Lecanoromycetidae</taxon>
        <taxon>Lecanorales</taxon>
        <taxon>Lecanorineae</taxon>
        <taxon>Parmeliaceae</taxon>
        <taxon>Letharia</taxon>
    </lineage>
</organism>
<dbReference type="AlphaFoldDB" id="A0A8H6FU20"/>
<dbReference type="GeneID" id="59288621"/>
<name>A0A8H6FU20_9LECA</name>
<dbReference type="EMBL" id="JACCJC010000028">
    <property type="protein sequence ID" value="KAF6234744.1"/>
    <property type="molecule type" value="Genomic_DNA"/>
</dbReference>
<dbReference type="Proteomes" id="UP000578531">
    <property type="component" value="Unassembled WGS sequence"/>
</dbReference>
<sequence length="640" mass="71305">MLNERPLNIPTTPLIDRSQCRSTPRALTVKPPPPSKPRFKNQTEDDISVQSLSQAGDQSIDTADDPFLIPALKPRKASESPKSHVQDLPPEILEGIFGHVVGHLGSTSSDPSGSQNNVRNWNAIMRHPRRKNVADLALVSDTWRRLIQERVYRHSETVSSSPSKWEITNASIVKIQGTRAALEECGDWFLQNTHLQAYVRHFEILVPIWEMRTGQPQQRLMVDPQPAGQFSLFHAFQGLAINANRTEDGQPAPTAFQLASKNATMDEVFGYAQVLFPYLCALTIEGGHCKRPPKVRYFREANVISALQNLKSGVAMPSGVGTIDSRIVTPSTPTFVQENLQFKLPILHQPQPFAPPFLQEINEPQLPQLSSTKTLILKGAWNMVRSSADFSTFATALPSLREFHCTYHKPKTGAYRAICDSLAYDFPPTVTSLNLCLEGLYTKNASSLKKWRKLYPTHHICRNLGAVAPQLESLTYTGRVCGAIFSSAIKAAEQIRGSCTRLKSIDIVVNNVCRDPTTNTDGTGMYNFAFIQGFEALVVQGVRALQTYTSVKSMRIRFIDLDSPAPQLNPTFHLEGNRAWGLWSEEILSLLREARPEVRFLGWPGRLIDGGEEVLERDATGLRRSIGVQYYKAMAQAGSF</sequence>
<proteinExistence type="predicted"/>
<comment type="caution">
    <text evidence="2">The sequence shown here is derived from an EMBL/GenBank/DDBJ whole genome shotgun (WGS) entry which is preliminary data.</text>
</comment>
<evidence type="ECO:0000313" key="2">
    <source>
        <dbReference type="EMBL" id="KAF6234744.1"/>
    </source>
</evidence>
<feature type="compositionally biased region" description="Polar residues" evidence="1">
    <location>
        <begin position="48"/>
        <end position="61"/>
    </location>
</feature>
<gene>
    <name evidence="2" type="ORF">HO173_006964</name>
</gene>